<dbReference type="PROSITE" id="PS00211">
    <property type="entry name" value="ABC_TRANSPORTER_1"/>
    <property type="match status" value="1"/>
</dbReference>
<evidence type="ECO:0000259" key="16">
    <source>
        <dbReference type="PROSITE" id="PS50929"/>
    </source>
</evidence>
<feature type="transmembrane region" description="Helical" evidence="14">
    <location>
        <begin position="395"/>
        <end position="416"/>
    </location>
</feature>
<reference evidence="18" key="1">
    <citation type="journal article" date="2015" name="Nat. Genet.">
        <title>The genome and transcriptome of the zoonotic hookworm Ancylostoma ceylanicum identify infection-specific gene families.</title>
        <authorList>
            <person name="Schwarz E.M."/>
            <person name="Hu Y."/>
            <person name="Antoshechkin I."/>
            <person name="Miller M.M."/>
            <person name="Sternberg P.W."/>
            <person name="Aroian R.V."/>
        </authorList>
    </citation>
    <scope>NUCLEOTIDE SEQUENCE</scope>
    <source>
        <strain evidence="18">HY135</strain>
    </source>
</reference>
<evidence type="ECO:0000256" key="10">
    <source>
        <dbReference type="ARBA" id="ARBA00023136"/>
    </source>
</evidence>
<dbReference type="InterPro" id="IPR027417">
    <property type="entry name" value="P-loop_NTPase"/>
</dbReference>
<proteinExistence type="inferred from homology"/>
<dbReference type="STRING" id="53326.A0A016U5E8"/>
<evidence type="ECO:0000256" key="12">
    <source>
        <dbReference type="ARBA" id="ARBA00047523"/>
    </source>
</evidence>
<dbReference type="Proteomes" id="UP000024635">
    <property type="component" value="Unassembled WGS sequence"/>
</dbReference>
<dbReference type="EC" id="7.6.2.3" evidence="11"/>
<feature type="transmembrane region" description="Helical" evidence="14">
    <location>
        <begin position="1030"/>
        <end position="1056"/>
    </location>
</feature>
<dbReference type="NCBIfam" id="TIGR00957">
    <property type="entry name" value="MRP_assoc_pro"/>
    <property type="match status" value="1"/>
</dbReference>
<evidence type="ECO:0000256" key="14">
    <source>
        <dbReference type="SAM" id="Phobius"/>
    </source>
</evidence>
<feature type="transmembrane region" description="Helical" evidence="14">
    <location>
        <begin position="1215"/>
        <end position="1233"/>
    </location>
</feature>
<feature type="transmembrane region" description="Helical" evidence="14">
    <location>
        <begin position="140"/>
        <end position="161"/>
    </location>
</feature>
<keyword evidence="18" id="KW-1185">Reference proteome</keyword>
<feature type="transmembrane region" description="Helical" evidence="14">
    <location>
        <begin position="111"/>
        <end position="128"/>
    </location>
</feature>
<keyword evidence="4" id="KW-1003">Cell membrane</keyword>
<keyword evidence="6" id="KW-0677">Repeat</keyword>
<dbReference type="Gene3D" id="3.40.50.300">
    <property type="entry name" value="P-loop containing nucleotide triphosphate hydrolases"/>
    <property type="match status" value="2"/>
</dbReference>
<evidence type="ECO:0000313" key="17">
    <source>
        <dbReference type="EMBL" id="EYC10166.1"/>
    </source>
</evidence>
<feature type="transmembrane region" description="Helical" evidence="14">
    <location>
        <begin position="78"/>
        <end position="99"/>
    </location>
</feature>
<dbReference type="GO" id="GO:0016887">
    <property type="term" value="F:ATP hydrolysis activity"/>
    <property type="evidence" value="ECO:0007669"/>
    <property type="project" value="InterPro"/>
</dbReference>
<evidence type="ECO:0000256" key="8">
    <source>
        <dbReference type="ARBA" id="ARBA00022840"/>
    </source>
</evidence>
<dbReference type="InterPro" id="IPR050173">
    <property type="entry name" value="ABC_transporter_C-like"/>
</dbReference>
<evidence type="ECO:0000256" key="3">
    <source>
        <dbReference type="ARBA" id="ARBA00022448"/>
    </source>
</evidence>
<protein>
    <recommendedName>
        <fullName evidence="11">ABC-type glutathione-S-conjugate transporter</fullName>
        <ecNumber evidence="11">7.6.2.3</ecNumber>
    </recommendedName>
</protein>
<dbReference type="CDD" id="cd03244">
    <property type="entry name" value="ABCC_MRP_domain2"/>
    <property type="match status" value="1"/>
</dbReference>
<comment type="caution">
    <text evidence="17">The sequence shown here is derived from an EMBL/GenBank/DDBJ whole genome shotgun (WGS) entry which is preliminary data.</text>
</comment>
<keyword evidence="3" id="KW-0813">Transport</keyword>
<dbReference type="PROSITE" id="PS50893">
    <property type="entry name" value="ABC_TRANSPORTER_2"/>
    <property type="match status" value="2"/>
</dbReference>
<dbReference type="FunFam" id="1.20.1560.10:FF:000081">
    <property type="entry name" value="Protein CBG24505"/>
    <property type="match status" value="1"/>
</dbReference>
<dbReference type="InterPro" id="IPR005292">
    <property type="entry name" value="MRP"/>
</dbReference>
<feature type="domain" description="ABC transmembrane type-1" evidence="16">
    <location>
        <begin position="988"/>
        <end position="1270"/>
    </location>
</feature>
<dbReference type="Pfam" id="PF00005">
    <property type="entry name" value="ABC_tran"/>
    <property type="match status" value="2"/>
</dbReference>
<dbReference type="SUPFAM" id="SSF52540">
    <property type="entry name" value="P-loop containing nucleoside triphosphate hydrolases"/>
    <property type="match status" value="2"/>
</dbReference>
<dbReference type="SMART" id="SM00382">
    <property type="entry name" value="AAA"/>
    <property type="match status" value="2"/>
</dbReference>
<dbReference type="InterPro" id="IPR003593">
    <property type="entry name" value="AAA+_ATPase"/>
</dbReference>
<feature type="transmembrane region" description="Helical" evidence="14">
    <location>
        <begin position="361"/>
        <end position="383"/>
    </location>
</feature>
<dbReference type="PANTHER" id="PTHR24223:SF358">
    <property type="entry name" value="ABC TRANSMEMBRANE TYPE-1 DOMAIN-CONTAINING PROTEIN"/>
    <property type="match status" value="1"/>
</dbReference>
<comment type="subcellular location">
    <subcellularLocation>
        <location evidence="1">Cell membrane</location>
        <topology evidence="1">Multi-pass membrane protein</topology>
    </subcellularLocation>
</comment>
<dbReference type="Pfam" id="PF00664">
    <property type="entry name" value="ABC_membrane"/>
    <property type="match status" value="2"/>
</dbReference>
<organism evidence="17 18">
    <name type="scientific">Ancylostoma ceylanicum</name>
    <dbReference type="NCBI Taxonomy" id="53326"/>
    <lineage>
        <taxon>Eukaryota</taxon>
        <taxon>Metazoa</taxon>
        <taxon>Ecdysozoa</taxon>
        <taxon>Nematoda</taxon>
        <taxon>Chromadorea</taxon>
        <taxon>Rhabditida</taxon>
        <taxon>Rhabditina</taxon>
        <taxon>Rhabditomorpha</taxon>
        <taxon>Strongyloidea</taxon>
        <taxon>Ancylostomatidae</taxon>
        <taxon>Ancylostomatinae</taxon>
        <taxon>Ancylostoma</taxon>
    </lineage>
</organism>
<evidence type="ECO:0000256" key="11">
    <source>
        <dbReference type="ARBA" id="ARBA00024220"/>
    </source>
</evidence>
<feature type="domain" description="ABC transporter" evidence="15">
    <location>
        <begin position="1306"/>
        <end position="1540"/>
    </location>
</feature>
<evidence type="ECO:0000256" key="2">
    <source>
        <dbReference type="ARBA" id="ARBA00009726"/>
    </source>
</evidence>
<comment type="similarity">
    <text evidence="2">Belongs to the ABC transporter superfamily. ABCC family. Conjugate transporter (TC 3.A.1.208) subfamily.</text>
</comment>
<feature type="transmembrane region" description="Helical" evidence="14">
    <location>
        <begin position="1128"/>
        <end position="1146"/>
    </location>
</feature>
<feature type="compositionally biased region" description="Acidic residues" evidence="13">
    <location>
        <begin position="906"/>
        <end position="919"/>
    </location>
</feature>
<evidence type="ECO:0000256" key="1">
    <source>
        <dbReference type="ARBA" id="ARBA00004651"/>
    </source>
</evidence>
<keyword evidence="9 14" id="KW-1133">Transmembrane helix</keyword>
<feature type="domain" description="ABC transporter" evidence="15">
    <location>
        <begin position="674"/>
        <end position="898"/>
    </location>
</feature>
<evidence type="ECO:0000256" key="7">
    <source>
        <dbReference type="ARBA" id="ARBA00022741"/>
    </source>
</evidence>
<dbReference type="FunFam" id="3.40.50.300:FF:002576">
    <property type="entry name" value="ABC transporter, putative"/>
    <property type="match status" value="1"/>
</dbReference>
<dbReference type="InterPro" id="IPR003439">
    <property type="entry name" value="ABC_transporter-like_ATP-bd"/>
</dbReference>
<feature type="domain" description="ABC transmembrane type-1" evidence="16">
    <location>
        <begin position="357"/>
        <end position="639"/>
    </location>
</feature>
<dbReference type="PROSITE" id="PS50929">
    <property type="entry name" value="ABC_TM1F"/>
    <property type="match status" value="2"/>
</dbReference>
<dbReference type="CDD" id="cd18603">
    <property type="entry name" value="ABC_6TM_MRP1_2_3_6_D2_like"/>
    <property type="match status" value="1"/>
</dbReference>
<feature type="transmembrane region" description="Helical" evidence="14">
    <location>
        <begin position="1239"/>
        <end position="1262"/>
    </location>
</feature>
<dbReference type="GO" id="GO:0005524">
    <property type="term" value="F:ATP binding"/>
    <property type="evidence" value="ECO:0007669"/>
    <property type="project" value="UniProtKB-KW"/>
</dbReference>
<dbReference type="SUPFAM" id="SSF90123">
    <property type="entry name" value="ABC transporter transmembrane region"/>
    <property type="match status" value="2"/>
</dbReference>
<dbReference type="InterPro" id="IPR017871">
    <property type="entry name" value="ABC_transporter-like_CS"/>
</dbReference>
<feature type="transmembrane region" description="Helical" evidence="14">
    <location>
        <begin position="983"/>
        <end position="1004"/>
    </location>
</feature>
<evidence type="ECO:0000259" key="15">
    <source>
        <dbReference type="PROSITE" id="PS50893"/>
    </source>
</evidence>
<feature type="transmembrane region" description="Helical" evidence="14">
    <location>
        <begin position="36"/>
        <end position="58"/>
    </location>
</feature>
<keyword evidence="7" id="KW-0547">Nucleotide-binding</keyword>
<evidence type="ECO:0000256" key="9">
    <source>
        <dbReference type="ARBA" id="ARBA00022989"/>
    </source>
</evidence>
<evidence type="ECO:0000256" key="4">
    <source>
        <dbReference type="ARBA" id="ARBA00022475"/>
    </source>
</evidence>
<dbReference type="PANTHER" id="PTHR24223">
    <property type="entry name" value="ATP-BINDING CASSETTE SUB-FAMILY C"/>
    <property type="match status" value="1"/>
</dbReference>
<feature type="region of interest" description="Disordered" evidence="13">
    <location>
        <begin position="896"/>
        <end position="924"/>
    </location>
</feature>
<dbReference type="CDD" id="cd03250">
    <property type="entry name" value="ABCC_MRP_domain1"/>
    <property type="match status" value="1"/>
</dbReference>
<evidence type="ECO:0000313" key="18">
    <source>
        <dbReference type="Proteomes" id="UP000024635"/>
    </source>
</evidence>
<dbReference type="FunFam" id="3.40.50.300:FF:000074">
    <property type="entry name" value="Multidrug resistance-associated protein 5 isoform 1"/>
    <property type="match status" value="1"/>
</dbReference>
<comment type="catalytic activity">
    <reaction evidence="12">
        <text>leukotriene C4(in) + ATP + H2O = leukotriene C4(out) + ADP + phosphate + H(+)</text>
        <dbReference type="Rhea" id="RHEA:38963"/>
        <dbReference type="ChEBI" id="CHEBI:15377"/>
        <dbReference type="ChEBI" id="CHEBI:15378"/>
        <dbReference type="ChEBI" id="CHEBI:30616"/>
        <dbReference type="ChEBI" id="CHEBI:43474"/>
        <dbReference type="ChEBI" id="CHEBI:57973"/>
        <dbReference type="ChEBI" id="CHEBI:456216"/>
    </reaction>
    <physiologicalReaction direction="left-to-right" evidence="12">
        <dbReference type="Rhea" id="RHEA:38964"/>
    </physiologicalReaction>
</comment>
<keyword evidence="10 14" id="KW-0472">Membrane</keyword>
<dbReference type="InterPro" id="IPR011527">
    <property type="entry name" value="ABC1_TM_dom"/>
</dbReference>
<dbReference type="FunFam" id="1.20.1560.10:FF:000001">
    <property type="entry name" value="ATP-binding cassette subfamily C member 1"/>
    <property type="match status" value="1"/>
</dbReference>
<evidence type="ECO:0000256" key="6">
    <source>
        <dbReference type="ARBA" id="ARBA00022737"/>
    </source>
</evidence>
<gene>
    <name evidence="17" type="primary">Acey_s0057.g2801</name>
    <name evidence="17" type="ORF">Y032_0057g2801</name>
</gene>
<name>A0A016U5E8_9BILA</name>
<evidence type="ECO:0000256" key="13">
    <source>
        <dbReference type="SAM" id="MobiDB-lite"/>
    </source>
</evidence>
<keyword evidence="5 14" id="KW-0812">Transmembrane</keyword>
<dbReference type="EMBL" id="JARK01001393">
    <property type="protein sequence ID" value="EYC10166.1"/>
    <property type="molecule type" value="Genomic_DNA"/>
</dbReference>
<feature type="transmembrane region" description="Helical" evidence="14">
    <location>
        <begin position="196"/>
        <end position="218"/>
    </location>
</feature>
<dbReference type="OrthoDB" id="6500128at2759"/>
<dbReference type="InterPro" id="IPR036640">
    <property type="entry name" value="ABC1_TM_sf"/>
</dbReference>
<keyword evidence="8" id="KW-0067">ATP-binding</keyword>
<evidence type="ECO:0000256" key="5">
    <source>
        <dbReference type="ARBA" id="ARBA00022692"/>
    </source>
</evidence>
<sequence>MPGWAHSNFSGGFCGDSFWGIVQPLPLSPPFPSECFSHTVLVAVPALFLCAVLPVMYLQIKTSRAASLPWTTLQSMKWLLATLMIGDKLVLLFFILWRTFFGSQAVPVVNIAYPIVQSVAMILVLILMNESRRAGLSNPGAIFCIWLTFVVCGAPEFYAWITIGSDQNVRNYRKKLLIKFCPCTAIWEELVGQVDFIQYVCYLAFYPLLLLQLLLNCFSDPSPFCNSKHFEYTKTHPETSASFVNRQVLWWFGPLVSKASKDSLEIDNLFDLDDDLQADNLTALWETEWNKSVRDYEIRKRSQTSNSNFYTDEKTPLISSNGKGYGTGKNTKEAMKEEVPLPSIIGVLWRMFKWELIGGSVIKLFSDLIQFANPGFLSLLITFTEDPDAPFYEGLFYSGGLFISGVLRSLLLNNYFTLMFRVGTKIQSTLTTAVYNKTLKLSNSSRRQKTQGEIVNLMAIDVDRFRLITPQLQQYWSCPMQVIICMVLLWQTVGFAVFAGFLVMISLIPFNICMSLVSKKWTVQQMRLKDERIRMTNEVLSGIKVVKLYAWEPALEEVVDEIRVKEMSLVRKAGVVKTLADMLNISAPFLVALVTFATYTLSSPDNVLTPQIAFVSLTLFNQLRGPLMMAADIISQTVQVVVSNKRLKEFLVAEELSETAVDRDQDDEYYANSADMESTAFAWDRNEPPQLHDVCLKVHRGQLVAVVGTVGAGKSSLLLALLGEMEKLRGYVGVRGTVAYVPQQAWIRNGTLKDNIIMDKEFDKTAYEAVLEACALKQDLAQLANGDQTEIGEKGVNLSGGQKARVALARAVYQDRDVYLLDDPLSAVDAHVSKHIFSNVIGPDGLLAKKTRILVTHGLSYLKDTDVVAVMRGGTIAHLDTYDNLLENTDASEILQESAQKSEEVPITEESDLSEEDTEERAADADEVLSVISKTSRVSKRSRKASQGKKQRQKLIEDETSALGRVKFSIYLAYFNSMGIFQYFIPFAITLTLNSVFVMLRSLWLTDWSNDNIPGADEALAKPLGVRLGVYALIGSLEVVCLYLALTTLILGGVAASLKLHKPLLHNILRSPLSHFDVTPLGRILNRLGKDMEIVDLRLSSNFRFLAVAFMNVLQTCIIISISTPLFILVIIPIFVIYLLILRYFIPCSRQLQRLASLTRSPIYSHFGESVQGSTTIRAFGWTEMFKRQNKEKLETHVRCSYFSLISNRWLSVRLELLGSTVILATSLLAVMSRDWGTITAGAIGLSVSYSLNITFMLNLFVRQVSEVETNVVAVERIKEYTETAVEAPWRRQRSPPAGWPSKGEVDISDYSTRYRPGLDLVLKGLSVHIAAGEKVGVVGRTGAGKSSLTLALFRIIEPAGGTILLDGVDITSVGLHDLRERLTIIPQDPVLFSGTLRFNLDPTSKYSDAELWSAVEMASLKPFVESLPFGLQHQIDESGENISVGQRQLVCLTRALLRKSRILVLDEATAAIDGHTDALIQGTIRKQFEDSTVITIAHRLNTILDYDRVLVMESGRVAEFAPPQQLLANKNSIFYSMAASAGLV</sequence>
<accession>A0A016U5E8</accession>
<dbReference type="CDD" id="cd18595">
    <property type="entry name" value="ABC_6TM_MRP1_2_3_6_D1_like"/>
    <property type="match status" value="1"/>
</dbReference>
<dbReference type="Gene3D" id="1.20.1560.10">
    <property type="entry name" value="ABC transporter type 1, transmembrane domain"/>
    <property type="match status" value="2"/>
</dbReference>
<dbReference type="GO" id="GO:0005886">
    <property type="term" value="C:plasma membrane"/>
    <property type="evidence" value="ECO:0007669"/>
    <property type="project" value="UniProtKB-SubCell"/>
</dbReference>
<dbReference type="GO" id="GO:0015431">
    <property type="term" value="F:ABC-type glutathione S-conjugate transporter activity"/>
    <property type="evidence" value="ECO:0007669"/>
    <property type="project" value="UniProtKB-EC"/>
</dbReference>